<sequence>MRAEHGDFEPTWKAATDRLVPHLRGLGRGLLDLVLPPASLDGGPALSGGLSPAAFAKVTFIDDPVCDGCGLAMAYVDAAAERCPACQAKPKTFARARAACVYDEHSRDLVLMLKHADRVDLAGLFARWLSRAAGELLDEADAIAPVPTHRSRMFSRRYNQAAEIARPLARMAGRAYLPDALIRRRDTQSQGGKSASGRRRNVAAAFVVPPSRRRLVAGRKILLIDDVLTTGATAEGCARALLAAGAARVTLAIVARVTETQARPI</sequence>
<evidence type="ECO:0000313" key="4">
    <source>
        <dbReference type="Proteomes" id="UP000001364"/>
    </source>
</evidence>
<dbReference type="RefSeq" id="WP_010918715.1">
    <property type="nucleotide sequence ID" value="NC_011916.1"/>
</dbReference>
<dbReference type="AlphaFoldDB" id="A0A0H3C5S9"/>
<dbReference type="PANTHER" id="PTHR47505">
    <property type="entry name" value="DNA UTILIZATION PROTEIN YHGH"/>
    <property type="match status" value="1"/>
</dbReference>
<evidence type="ECO:0000313" key="3">
    <source>
        <dbReference type="EMBL" id="ACL94338.2"/>
    </source>
</evidence>
<dbReference type="RefSeq" id="YP_002516246.2">
    <property type="nucleotide sequence ID" value="NC_011916.1"/>
</dbReference>
<name>A0A0H3C5S9_CAUVN</name>
<dbReference type="Pfam" id="PF00156">
    <property type="entry name" value="Pribosyltran"/>
    <property type="match status" value="1"/>
</dbReference>
<evidence type="ECO:0000259" key="2">
    <source>
        <dbReference type="Pfam" id="PF00156"/>
    </source>
</evidence>
<dbReference type="OrthoDB" id="9779910at2"/>
<feature type="domain" description="Phosphoribosyltransferase" evidence="2">
    <location>
        <begin position="183"/>
        <end position="262"/>
    </location>
</feature>
<dbReference type="Proteomes" id="UP000001364">
    <property type="component" value="Chromosome"/>
</dbReference>
<dbReference type="SUPFAM" id="SSF53271">
    <property type="entry name" value="PRTase-like"/>
    <property type="match status" value="1"/>
</dbReference>
<protein>
    <submittedName>
        <fullName evidence="3">Amidophosphoribosyltransferase family protein</fullName>
    </submittedName>
</protein>
<dbReference type="EMBL" id="CP001340">
    <property type="protein sequence ID" value="ACL94338.2"/>
    <property type="molecule type" value="Genomic_DNA"/>
</dbReference>
<dbReference type="HOGENOM" id="CLU_054549_0_0_5"/>
<dbReference type="PATRIC" id="fig|565050.3.peg.860"/>
<organism evidence="3 4">
    <name type="scientific">Caulobacter vibrioides (strain NA1000 / CB15N)</name>
    <name type="common">Caulobacter crescentus</name>
    <dbReference type="NCBI Taxonomy" id="565050"/>
    <lineage>
        <taxon>Bacteria</taxon>
        <taxon>Pseudomonadati</taxon>
        <taxon>Pseudomonadota</taxon>
        <taxon>Alphaproteobacteria</taxon>
        <taxon>Caulobacterales</taxon>
        <taxon>Caulobacteraceae</taxon>
        <taxon>Caulobacter</taxon>
    </lineage>
</organism>
<proteinExistence type="inferred from homology"/>
<dbReference type="PANTHER" id="PTHR47505:SF1">
    <property type="entry name" value="DNA UTILIZATION PROTEIN YHGH"/>
    <property type="match status" value="1"/>
</dbReference>
<dbReference type="GeneID" id="7329913"/>
<reference evidence="3 4" key="1">
    <citation type="journal article" date="2010" name="J. Bacteriol.">
        <title>The genetic basis of laboratory adaptation in Caulobacter crescentus.</title>
        <authorList>
            <person name="Marks M.E."/>
            <person name="Castro-Rojas C.M."/>
            <person name="Teiling C."/>
            <person name="Du L."/>
            <person name="Kapatral V."/>
            <person name="Walunas T.L."/>
            <person name="Crosson S."/>
        </authorList>
    </citation>
    <scope>NUCLEOTIDE SEQUENCE [LARGE SCALE GENOMIC DNA]</scope>
    <source>
        <strain evidence="4">NA1000 / CB15N</strain>
    </source>
</reference>
<dbReference type="KEGG" id="ccs:CCNA_00873"/>
<dbReference type="CDD" id="cd06223">
    <property type="entry name" value="PRTases_typeI"/>
    <property type="match status" value="1"/>
</dbReference>
<dbReference type="InterPro" id="IPR029057">
    <property type="entry name" value="PRTase-like"/>
</dbReference>
<evidence type="ECO:0000256" key="1">
    <source>
        <dbReference type="ARBA" id="ARBA00008007"/>
    </source>
</evidence>
<accession>A0A0H3C5S9</accession>
<dbReference type="InterPro" id="IPR000836">
    <property type="entry name" value="PRTase_dom"/>
</dbReference>
<gene>
    <name evidence="3" type="ordered locus">CCNA_00873</name>
</gene>
<dbReference type="Gene3D" id="3.40.50.2020">
    <property type="match status" value="1"/>
</dbReference>
<comment type="similarity">
    <text evidence="1">Belongs to the ComF/GntX family.</text>
</comment>
<dbReference type="InterPro" id="IPR051910">
    <property type="entry name" value="ComF/GntX_DNA_util-trans"/>
</dbReference>
<keyword evidence="4" id="KW-1185">Reference proteome</keyword>